<protein>
    <submittedName>
        <fullName evidence="8">Aste57867_8437 protein</fullName>
    </submittedName>
</protein>
<evidence type="ECO:0000256" key="5">
    <source>
        <dbReference type="ARBA" id="ARBA00023315"/>
    </source>
</evidence>
<dbReference type="SMART" id="SM00563">
    <property type="entry name" value="PlsC"/>
    <property type="match status" value="1"/>
</dbReference>
<evidence type="ECO:0000256" key="4">
    <source>
        <dbReference type="ARBA" id="ARBA00023136"/>
    </source>
</evidence>
<comment type="similarity">
    <text evidence="2">Belongs to the GPAT/DAPAT family.</text>
</comment>
<dbReference type="Pfam" id="PF01553">
    <property type="entry name" value="Acyltransferase"/>
    <property type="match status" value="1"/>
</dbReference>
<comment type="subcellular location">
    <subcellularLocation>
        <location evidence="1">Endomembrane system</location>
        <topology evidence="1">Peripheral membrane protein</topology>
    </subcellularLocation>
</comment>
<dbReference type="GO" id="GO:0012505">
    <property type="term" value="C:endomembrane system"/>
    <property type="evidence" value="ECO:0007669"/>
    <property type="project" value="UniProtKB-SubCell"/>
</dbReference>
<dbReference type="PANTHER" id="PTHR12563">
    <property type="entry name" value="GLYCEROL-3-PHOSPHATE ACYLTRANSFERASE"/>
    <property type="match status" value="1"/>
</dbReference>
<evidence type="ECO:0000259" key="6">
    <source>
        <dbReference type="SMART" id="SM00563"/>
    </source>
</evidence>
<dbReference type="GO" id="GO:0008654">
    <property type="term" value="P:phospholipid biosynthetic process"/>
    <property type="evidence" value="ECO:0007669"/>
    <property type="project" value="TreeGrafter"/>
</dbReference>
<dbReference type="CDD" id="cd07993">
    <property type="entry name" value="LPLAT_DHAPAT-like"/>
    <property type="match status" value="1"/>
</dbReference>
<dbReference type="Gene3D" id="3.40.50.720">
    <property type="entry name" value="NAD(P)-binding Rossmann-like Domain"/>
    <property type="match status" value="1"/>
</dbReference>
<dbReference type="SUPFAM" id="SSF69593">
    <property type="entry name" value="Glycerol-3-phosphate (1)-acyltransferase"/>
    <property type="match status" value="1"/>
</dbReference>
<dbReference type="GO" id="GO:0004366">
    <property type="term" value="F:glycerol-3-phosphate O-acyltransferase activity"/>
    <property type="evidence" value="ECO:0007669"/>
    <property type="project" value="TreeGrafter"/>
</dbReference>
<organism evidence="8 9">
    <name type="scientific">Aphanomyces stellatus</name>
    <dbReference type="NCBI Taxonomy" id="120398"/>
    <lineage>
        <taxon>Eukaryota</taxon>
        <taxon>Sar</taxon>
        <taxon>Stramenopiles</taxon>
        <taxon>Oomycota</taxon>
        <taxon>Saprolegniomycetes</taxon>
        <taxon>Saprolegniales</taxon>
        <taxon>Verrucalvaceae</taxon>
        <taxon>Aphanomyces</taxon>
    </lineage>
</organism>
<gene>
    <name evidence="8" type="primary">Aste57867_8437</name>
    <name evidence="7" type="ORF">As57867_008405</name>
    <name evidence="8" type="ORF">ASTE57867_8437</name>
</gene>
<reference evidence="7" key="2">
    <citation type="submission" date="2019-06" db="EMBL/GenBank/DDBJ databases">
        <title>Genomics analysis of Aphanomyces spp. identifies a new class of oomycete effector associated with host adaptation.</title>
        <authorList>
            <person name="Gaulin E."/>
        </authorList>
    </citation>
    <scope>NUCLEOTIDE SEQUENCE</scope>
    <source>
        <strain evidence="7">CBS 578.67</strain>
    </source>
</reference>
<dbReference type="InterPro" id="IPR033640">
    <property type="entry name" value="FAR_C"/>
</dbReference>
<dbReference type="Proteomes" id="UP000332933">
    <property type="component" value="Unassembled WGS sequence"/>
</dbReference>
<keyword evidence="3" id="KW-0808">Transferase</keyword>
<dbReference type="OrthoDB" id="429813at2759"/>
<dbReference type="Pfam" id="PF07993">
    <property type="entry name" value="NAD_binding_4"/>
    <property type="match status" value="1"/>
</dbReference>
<evidence type="ECO:0000313" key="7">
    <source>
        <dbReference type="EMBL" id="KAF0700991.1"/>
    </source>
</evidence>
<dbReference type="PANTHER" id="PTHR12563:SF17">
    <property type="entry name" value="DIHYDROXYACETONE PHOSPHATE ACYLTRANSFERASE"/>
    <property type="match status" value="1"/>
</dbReference>
<dbReference type="InterPro" id="IPR002123">
    <property type="entry name" value="Plipid/glycerol_acylTrfase"/>
</dbReference>
<evidence type="ECO:0000313" key="8">
    <source>
        <dbReference type="EMBL" id="VFT85323.1"/>
    </source>
</evidence>
<dbReference type="InterPro" id="IPR045520">
    <property type="entry name" value="GPAT/DHAPAT_C"/>
</dbReference>
<dbReference type="GO" id="GO:0006072">
    <property type="term" value="P:glycerol-3-phosphate metabolic process"/>
    <property type="evidence" value="ECO:0007669"/>
    <property type="project" value="TreeGrafter"/>
</dbReference>
<dbReference type="InterPro" id="IPR013120">
    <property type="entry name" value="FAR_NAD-bd"/>
</dbReference>
<reference evidence="8 9" key="1">
    <citation type="submission" date="2019-03" db="EMBL/GenBank/DDBJ databases">
        <authorList>
            <person name="Gaulin E."/>
            <person name="Dumas B."/>
        </authorList>
    </citation>
    <scope>NUCLEOTIDE SEQUENCE [LARGE SCALE GENOMIC DNA]</scope>
    <source>
        <strain evidence="8">CBS 568.67</strain>
    </source>
</reference>
<evidence type="ECO:0000256" key="1">
    <source>
        <dbReference type="ARBA" id="ARBA00004184"/>
    </source>
</evidence>
<keyword evidence="5" id="KW-0012">Acyltransferase</keyword>
<sequence length="1231" mass="138558">MHIYRLTSTFQLCITSVALRPHKASRPGHKMEQFYAGKGLFVTGGTGFIGKTLIEKLLRSTPDIDKIYVMVRPKKGRSAHDRLESDIISSPIFNRLRSERRDFDAFVRAKLHAVGGDINSASLGLSPADAQLLIEKTNIVVHSAASVSFNEPLDVAIDMNTLGAMYMLNFSKQMKALVAYVHISTAYVNSNRRNCTLQEQLYPLDFDVEAAVDAVTKATSSEDIEKLHLNLIGTYPNTYTLTKSMAEHMVCKYRDHVPLVLLRPTIVGAAWKEPVPGWVDQLAAAGAVFLAGGLGLLTILPGDPRSVADIVPVDFVVNTILLSAFAKGKEAPLSPPTVVHSGTSDPREQPLRWRVPAHVVSTYFQQNPPDKGITTPSFTMFPSHQLFQIHWFFRYTLPSSIYSTVANASGNQKHMAQASRLWKLTWRARQLVEVFKPFTENQWVFSADGLIKLRAMPEYNSANWYVVQRGGNSVLLATTCCDTKEIVWERYLFNYSVGLKKYILHEDVIDVDIEGVQNTEMALSTERMLAWDPDHHAISFPGLLPDLSWAFTSSRKPGYTQSGLWGRFMGMTGWKEGKDHEATYVPRLPNDPSAAIRERVLGSVAVQDAISQQLKTTKLDRAALERKVHDMFTKMAATINYKTVRVVGFLLRKVWRQMYDKIIVDEAGLEEIRNLVKARQGPLVLIPTHRSYIDFLMMTYLFFAYNIPIPYIFAGEDFLNMGKVTQLLREGGAFFVRRSFKDDPLYTAVFSEYTQYLLAKGHTIEFFLEGTRSRSGKQLPPQFGMLSTVVKCFESGRVDNIHIVPVTIDYDKPVELSVHQKELLGEGKVKESVGALLKSYRVLRQDFGSVSVRFGVPIHLKEFVGRHKAKPPVDAKTKKEVPLLTDLAYSITESMVNRATCTPSHLVATILLMFRNGVSKEQLVSQTEWLRKEIVARGGRVLSSQGRTPASVTERALALLGDLVFWRRSNLIEPAITNREQYSNMIGLGYYRNKILHWFYKEGVLASTYHALCLANPTADQTVIGCSKQQLVDKALFLHEILAVEFVRKEYVDARVELENTLEFMKHRHVLAVDSLSSNLVLTSESQPTLSLLCAVVWPFIDSYWVAVTSLLALKSGASIPPKDLVNRMQWLAETMYHDRIIAHYESCSMETLNNALAFLTAWGVVYTVQEQRGQLKQKVNMIRLTERYQTGKALDELASKIASFRKLPLAGPKSMELSELVTEFPSLSKL</sequence>
<evidence type="ECO:0000313" key="9">
    <source>
        <dbReference type="Proteomes" id="UP000332933"/>
    </source>
</evidence>
<accession>A0A485KKA2</accession>
<dbReference type="GO" id="GO:0031966">
    <property type="term" value="C:mitochondrial membrane"/>
    <property type="evidence" value="ECO:0007669"/>
    <property type="project" value="TreeGrafter"/>
</dbReference>
<evidence type="ECO:0000256" key="2">
    <source>
        <dbReference type="ARBA" id="ARBA00007937"/>
    </source>
</evidence>
<dbReference type="GO" id="GO:0019432">
    <property type="term" value="P:triglyceride biosynthetic process"/>
    <property type="evidence" value="ECO:0007669"/>
    <property type="project" value="TreeGrafter"/>
</dbReference>
<dbReference type="EMBL" id="VJMH01005103">
    <property type="protein sequence ID" value="KAF0700991.1"/>
    <property type="molecule type" value="Genomic_DNA"/>
</dbReference>
<dbReference type="EMBL" id="CAADRA010005124">
    <property type="protein sequence ID" value="VFT85323.1"/>
    <property type="molecule type" value="Genomic_DNA"/>
</dbReference>
<dbReference type="Pfam" id="PF19277">
    <property type="entry name" value="GPAT_C"/>
    <property type="match status" value="1"/>
</dbReference>
<name>A0A485KKA2_9STRA</name>
<dbReference type="CDD" id="cd09071">
    <property type="entry name" value="FAR_C"/>
    <property type="match status" value="1"/>
</dbReference>
<proteinExistence type="inferred from homology"/>
<dbReference type="SUPFAM" id="SSF51735">
    <property type="entry name" value="NAD(P)-binding Rossmann-fold domains"/>
    <property type="match status" value="1"/>
</dbReference>
<dbReference type="AlphaFoldDB" id="A0A485KKA2"/>
<feature type="domain" description="Phospholipid/glycerol acyltransferase" evidence="6">
    <location>
        <begin position="683"/>
        <end position="811"/>
    </location>
</feature>
<keyword evidence="9" id="KW-1185">Reference proteome</keyword>
<dbReference type="InterPro" id="IPR041728">
    <property type="entry name" value="GPAT/DHAPAT_LPLAT"/>
</dbReference>
<dbReference type="GO" id="GO:0006631">
    <property type="term" value="P:fatty acid metabolic process"/>
    <property type="evidence" value="ECO:0007669"/>
    <property type="project" value="TreeGrafter"/>
</dbReference>
<evidence type="ECO:0000256" key="3">
    <source>
        <dbReference type="ARBA" id="ARBA00022679"/>
    </source>
</evidence>
<dbReference type="InterPro" id="IPR036291">
    <property type="entry name" value="NAD(P)-bd_dom_sf"/>
</dbReference>
<keyword evidence="4" id="KW-0472">Membrane</keyword>
<dbReference type="InterPro" id="IPR022284">
    <property type="entry name" value="GPAT/DHAPAT"/>
</dbReference>
<dbReference type="CDD" id="cd05236">
    <property type="entry name" value="FAR-N_SDR_e"/>
    <property type="match status" value="1"/>
</dbReference>